<name>A0A0A9Q5D4_ARUDO</name>
<organism evidence="1">
    <name type="scientific">Arundo donax</name>
    <name type="common">Giant reed</name>
    <name type="synonym">Donax arundinaceus</name>
    <dbReference type="NCBI Taxonomy" id="35708"/>
    <lineage>
        <taxon>Eukaryota</taxon>
        <taxon>Viridiplantae</taxon>
        <taxon>Streptophyta</taxon>
        <taxon>Embryophyta</taxon>
        <taxon>Tracheophyta</taxon>
        <taxon>Spermatophyta</taxon>
        <taxon>Magnoliopsida</taxon>
        <taxon>Liliopsida</taxon>
        <taxon>Poales</taxon>
        <taxon>Poaceae</taxon>
        <taxon>PACMAD clade</taxon>
        <taxon>Arundinoideae</taxon>
        <taxon>Arundineae</taxon>
        <taxon>Arundo</taxon>
    </lineage>
</organism>
<sequence>MSSDRNQFSKIQKLREATF</sequence>
<accession>A0A0A9Q5D4</accession>
<dbReference type="AlphaFoldDB" id="A0A0A9Q5D4"/>
<reference evidence="1" key="2">
    <citation type="journal article" date="2015" name="Data Brief">
        <title>Shoot transcriptome of the giant reed, Arundo donax.</title>
        <authorList>
            <person name="Barrero R.A."/>
            <person name="Guerrero F.D."/>
            <person name="Moolhuijzen P."/>
            <person name="Goolsby J.A."/>
            <person name="Tidwell J."/>
            <person name="Bellgard S.E."/>
            <person name="Bellgard M.I."/>
        </authorList>
    </citation>
    <scope>NUCLEOTIDE SEQUENCE</scope>
    <source>
        <tissue evidence="1">Shoot tissue taken approximately 20 cm above the soil surface</tissue>
    </source>
</reference>
<dbReference type="EMBL" id="GBRH01263107">
    <property type="protein sequence ID" value="JAD34788.1"/>
    <property type="molecule type" value="Transcribed_RNA"/>
</dbReference>
<reference evidence="1" key="1">
    <citation type="submission" date="2014-09" db="EMBL/GenBank/DDBJ databases">
        <authorList>
            <person name="Magalhaes I.L.F."/>
            <person name="Oliveira U."/>
            <person name="Santos F.R."/>
            <person name="Vidigal T.H.D.A."/>
            <person name="Brescovit A.D."/>
            <person name="Santos A.J."/>
        </authorList>
    </citation>
    <scope>NUCLEOTIDE SEQUENCE</scope>
    <source>
        <tissue evidence="1">Shoot tissue taken approximately 20 cm above the soil surface</tissue>
    </source>
</reference>
<proteinExistence type="predicted"/>
<protein>
    <submittedName>
        <fullName evidence="1">Uncharacterized protein</fullName>
    </submittedName>
</protein>
<evidence type="ECO:0000313" key="1">
    <source>
        <dbReference type="EMBL" id="JAD34788.1"/>
    </source>
</evidence>